<evidence type="ECO:0000256" key="9">
    <source>
        <dbReference type="ARBA" id="ARBA00023141"/>
    </source>
</evidence>
<evidence type="ECO:0000256" key="4">
    <source>
        <dbReference type="ARBA" id="ARBA00012404"/>
    </source>
</evidence>
<comment type="subcellular location">
    <subcellularLocation>
        <location evidence="1">Cytoplasm</location>
    </subcellularLocation>
</comment>
<sequence length="274" mass="31757">MDLGTIRRILMRLEDTVIFLMIERAQFSHNPVIYESTNTFAELEKDRESSFMGWMLRQTEITHAKVRRYESPDEYPFTPRSDLPAAILPPLDYPKFLHPNKININDELKEIYIKNIVPVLTKRDGRPLDDSNYGSSATRDVEILQAVSRRIHYGKFVAELKFRDHPSDFITHIRDKNSEELAKLITIAKVEEALLQRLEKKALAYGQDVDESSQLNDLQKGKCKLDAAFVVSMYRDYVIPLTRKVEVEYLLNRLEGISGTDINGLLKINKENQK</sequence>
<proteinExistence type="predicted"/>
<keyword evidence="8 13" id="KW-0028">Amino-acid biosynthesis</keyword>
<evidence type="ECO:0000256" key="13">
    <source>
        <dbReference type="PIRNR" id="PIRNR017318"/>
    </source>
</evidence>
<dbReference type="EC" id="5.4.99.5" evidence="4 13"/>
<dbReference type="GO" id="GO:0046417">
    <property type="term" value="P:chorismate metabolic process"/>
    <property type="evidence" value="ECO:0007669"/>
    <property type="project" value="InterPro"/>
</dbReference>
<dbReference type="InterPro" id="IPR008238">
    <property type="entry name" value="Chorismate_mutase_AroQ_euk"/>
</dbReference>
<dbReference type="GO" id="GO:0005737">
    <property type="term" value="C:cytoplasm"/>
    <property type="evidence" value="ECO:0007669"/>
    <property type="project" value="UniProtKB-SubCell"/>
</dbReference>
<keyword evidence="10" id="KW-0584">Phenylalanine biosynthesis</keyword>
<dbReference type="PANTHER" id="PTHR21145:SF12">
    <property type="entry name" value="CHORISMATE MUTASE"/>
    <property type="match status" value="1"/>
</dbReference>
<organism evidence="15 16">
    <name type="scientific">Phakopsora pachyrhizi</name>
    <name type="common">Asian soybean rust disease fungus</name>
    <dbReference type="NCBI Taxonomy" id="170000"/>
    <lineage>
        <taxon>Eukaryota</taxon>
        <taxon>Fungi</taxon>
        <taxon>Dikarya</taxon>
        <taxon>Basidiomycota</taxon>
        <taxon>Pucciniomycotina</taxon>
        <taxon>Pucciniomycetes</taxon>
        <taxon>Pucciniales</taxon>
        <taxon>Phakopsoraceae</taxon>
        <taxon>Phakopsora</taxon>
    </lineage>
</organism>
<dbReference type="NCBIfam" id="TIGR01802">
    <property type="entry name" value="CM_pl-yst"/>
    <property type="match status" value="1"/>
</dbReference>
<comment type="catalytic activity">
    <reaction evidence="12">
        <text>chorismate = prephenate</text>
        <dbReference type="Rhea" id="RHEA:13897"/>
        <dbReference type="ChEBI" id="CHEBI:29748"/>
        <dbReference type="ChEBI" id="CHEBI:29934"/>
        <dbReference type="EC" id="5.4.99.5"/>
    </reaction>
    <physiologicalReaction direction="left-to-right" evidence="12">
        <dbReference type="Rhea" id="RHEA:13898"/>
    </physiologicalReaction>
</comment>
<dbReference type="PROSITE" id="PS51169">
    <property type="entry name" value="CHORISMATE_MUT_3"/>
    <property type="match status" value="1"/>
</dbReference>
<keyword evidence="6" id="KW-0963">Cytoplasm</keyword>
<evidence type="ECO:0000256" key="6">
    <source>
        <dbReference type="ARBA" id="ARBA00022490"/>
    </source>
</evidence>
<evidence type="ECO:0000256" key="11">
    <source>
        <dbReference type="ARBA" id="ARBA00023235"/>
    </source>
</evidence>
<comment type="subunit">
    <text evidence="3">Homodimer.</text>
</comment>
<keyword evidence="7" id="KW-0827">Tyrosine biosynthesis</keyword>
<protein>
    <recommendedName>
        <fullName evidence="5 13">Chorismate mutase</fullName>
        <ecNumber evidence="4 13">5.4.99.5</ecNumber>
    </recommendedName>
</protein>
<dbReference type="SUPFAM" id="SSF48600">
    <property type="entry name" value="Chorismate mutase II"/>
    <property type="match status" value="1"/>
</dbReference>
<evidence type="ECO:0000256" key="7">
    <source>
        <dbReference type="ARBA" id="ARBA00022498"/>
    </source>
</evidence>
<dbReference type="InterPro" id="IPR002701">
    <property type="entry name" value="CM_II_prokaryot"/>
</dbReference>
<dbReference type="Proteomes" id="UP001153365">
    <property type="component" value="Unassembled WGS sequence"/>
</dbReference>
<evidence type="ECO:0000313" key="15">
    <source>
        <dbReference type="EMBL" id="CAH7687907.1"/>
    </source>
</evidence>
<dbReference type="GO" id="GO:0006571">
    <property type="term" value="P:tyrosine biosynthetic process"/>
    <property type="evidence" value="ECO:0007669"/>
    <property type="project" value="UniProtKB-KW"/>
</dbReference>
<evidence type="ECO:0000256" key="5">
    <source>
        <dbReference type="ARBA" id="ARBA00020296"/>
    </source>
</evidence>
<dbReference type="Gene3D" id="1.10.590.10">
    <property type="entry name" value="Chorismate mutase, AroQ class superfamily, eukaryotic"/>
    <property type="match status" value="1"/>
</dbReference>
<evidence type="ECO:0000256" key="8">
    <source>
        <dbReference type="ARBA" id="ARBA00022605"/>
    </source>
</evidence>
<keyword evidence="9 13" id="KW-0057">Aromatic amino acid biosynthesis</keyword>
<evidence type="ECO:0000256" key="12">
    <source>
        <dbReference type="ARBA" id="ARBA00023979"/>
    </source>
</evidence>
<dbReference type="GO" id="GO:0004106">
    <property type="term" value="F:chorismate mutase activity"/>
    <property type="evidence" value="ECO:0007669"/>
    <property type="project" value="UniProtKB-UniRule"/>
</dbReference>
<dbReference type="GO" id="GO:0009094">
    <property type="term" value="P:L-phenylalanine biosynthetic process"/>
    <property type="evidence" value="ECO:0007669"/>
    <property type="project" value="UniProtKB-KW"/>
</dbReference>
<comment type="pathway">
    <text evidence="2">Metabolic intermediate biosynthesis; prephenate biosynthesis; prephenate from chorismate: step 1/1.</text>
</comment>
<dbReference type="EMBL" id="CALTRL010005923">
    <property type="protein sequence ID" value="CAH7687907.1"/>
    <property type="molecule type" value="Genomic_DNA"/>
</dbReference>
<evidence type="ECO:0000313" key="16">
    <source>
        <dbReference type="Proteomes" id="UP001153365"/>
    </source>
</evidence>
<evidence type="ECO:0000259" key="14">
    <source>
        <dbReference type="Pfam" id="PF01817"/>
    </source>
</evidence>
<comment type="caution">
    <text evidence="15">The sequence shown here is derived from an EMBL/GenBank/DDBJ whole genome shotgun (WGS) entry which is preliminary data.</text>
</comment>
<dbReference type="InterPro" id="IPR036263">
    <property type="entry name" value="Chorismate_II_sf"/>
</dbReference>
<keyword evidence="16" id="KW-1185">Reference proteome</keyword>
<dbReference type="AlphaFoldDB" id="A0AAV0BKR1"/>
<dbReference type="Pfam" id="PF01817">
    <property type="entry name" value="CM_2"/>
    <property type="match status" value="1"/>
</dbReference>
<dbReference type="PANTHER" id="PTHR21145">
    <property type="entry name" value="CHORISMATE MUTASE"/>
    <property type="match status" value="1"/>
</dbReference>
<feature type="domain" description="Chorismate mutase" evidence="14">
    <location>
        <begin position="135"/>
        <end position="246"/>
    </location>
</feature>
<dbReference type="FunFam" id="1.10.590.10:FF:000002">
    <property type="entry name" value="Chorismate mutase"/>
    <property type="match status" value="1"/>
</dbReference>
<evidence type="ECO:0000256" key="1">
    <source>
        <dbReference type="ARBA" id="ARBA00004496"/>
    </source>
</evidence>
<reference evidence="15" key="1">
    <citation type="submission" date="2022-06" db="EMBL/GenBank/DDBJ databases">
        <authorList>
            <consortium name="SYNGENTA / RWTH Aachen University"/>
        </authorList>
    </citation>
    <scope>NUCLEOTIDE SEQUENCE</scope>
</reference>
<evidence type="ECO:0000256" key="3">
    <source>
        <dbReference type="ARBA" id="ARBA00011738"/>
    </source>
</evidence>
<gene>
    <name evidence="15" type="ORF">PPACK8108_LOCUS22771</name>
</gene>
<name>A0AAV0BKR1_PHAPC</name>
<dbReference type="PIRSF" id="PIRSF017318">
    <property type="entry name" value="Chor_mut_AroQ_eu"/>
    <property type="match status" value="1"/>
</dbReference>
<evidence type="ECO:0000256" key="2">
    <source>
        <dbReference type="ARBA" id="ARBA00004817"/>
    </source>
</evidence>
<accession>A0AAV0BKR1</accession>
<evidence type="ECO:0000256" key="10">
    <source>
        <dbReference type="ARBA" id="ARBA00023222"/>
    </source>
</evidence>
<dbReference type="InterPro" id="IPR037039">
    <property type="entry name" value="CM_AroQ_sf_eucaryotic"/>
</dbReference>
<keyword evidence="11 13" id="KW-0413">Isomerase</keyword>